<proteinExistence type="predicted"/>
<feature type="compositionally biased region" description="Basic residues" evidence="1">
    <location>
        <begin position="400"/>
        <end position="414"/>
    </location>
</feature>
<feature type="compositionally biased region" description="Polar residues" evidence="1">
    <location>
        <begin position="424"/>
        <end position="441"/>
    </location>
</feature>
<feature type="compositionally biased region" description="Basic and acidic residues" evidence="1">
    <location>
        <begin position="1"/>
        <end position="37"/>
    </location>
</feature>
<dbReference type="InterPro" id="IPR011009">
    <property type="entry name" value="Kinase-like_dom_sf"/>
</dbReference>
<feature type="region of interest" description="Disordered" evidence="1">
    <location>
        <begin position="390"/>
        <end position="491"/>
    </location>
</feature>
<feature type="compositionally biased region" description="Basic and acidic residues" evidence="1">
    <location>
        <begin position="473"/>
        <end position="491"/>
    </location>
</feature>
<keyword evidence="3" id="KW-1185">Reference proteome</keyword>
<dbReference type="GeneID" id="83199500"/>
<evidence type="ECO:0008006" key="4">
    <source>
        <dbReference type="Google" id="ProtNLM"/>
    </source>
</evidence>
<feature type="compositionally biased region" description="Basic residues" evidence="1">
    <location>
        <begin position="450"/>
        <end position="463"/>
    </location>
</feature>
<name>A0A9W9TR43_9EURO</name>
<dbReference type="EMBL" id="JAPQKS010000003">
    <property type="protein sequence ID" value="KAJ5238281.1"/>
    <property type="molecule type" value="Genomic_DNA"/>
</dbReference>
<reference evidence="2" key="1">
    <citation type="submission" date="2022-11" db="EMBL/GenBank/DDBJ databases">
        <authorList>
            <person name="Petersen C."/>
        </authorList>
    </citation>
    <scope>NUCLEOTIDE SEQUENCE</scope>
    <source>
        <strain evidence="2">IBT 19713</strain>
    </source>
</reference>
<dbReference type="Gene3D" id="1.10.510.10">
    <property type="entry name" value="Transferase(Phosphotransferase) domain 1"/>
    <property type="match status" value="1"/>
</dbReference>
<organism evidence="2 3">
    <name type="scientific">Penicillium chermesinum</name>
    <dbReference type="NCBI Taxonomy" id="63820"/>
    <lineage>
        <taxon>Eukaryota</taxon>
        <taxon>Fungi</taxon>
        <taxon>Dikarya</taxon>
        <taxon>Ascomycota</taxon>
        <taxon>Pezizomycotina</taxon>
        <taxon>Eurotiomycetes</taxon>
        <taxon>Eurotiomycetidae</taxon>
        <taxon>Eurotiales</taxon>
        <taxon>Aspergillaceae</taxon>
        <taxon>Penicillium</taxon>
    </lineage>
</organism>
<feature type="region of interest" description="Disordered" evidence="1">
    <location>
        <begin position="1"/>
        <end position="38"/>
    </location>
</feature>
<dbReference type="Proteomes" id="UP001150941">
    <property type="component" value="Unassembled WGS sequence"/>
</dbReference>
<evidence type="ECO:0000256" key="1">
    <source>
        <dbReference type="SAM" id="MobiDB-lite"/>
    </source>
</evidence>
<evidence type="ECO:0000313" key="2">
    <source>
        <dbReference type="EMBL" id="KAJ5238281.1"/>
    </source>
</evidence>
<protein>
    <recommendedName>
        <fullName evidence="4">Protein kinase domain-containing protein</fullName>
    </recommendedName>
</protein>
<gene>
    <name evidence="2" type="ORF">N7468_002900</name>
</gene>
<dbReference type="OrthoDB" id="2156052at2759"/>
<accession>A0A9W9TR43</accession>
<comment type="caution">
    <text evidence="2">The sequence shown here is derived from an EMBL/GenBank/DDBJ whole genome shotgun (WGS) entry which is preliminary data.</text>
</comment>
<evidence type="ECO:0000313" key="3">
    <source>
        <dbReference type="Proteomes" id="UP001150941"/>
    </source>
</evidence>
<dbReference type="SUPFAM" id="SSF56112">
    <property type="entry name" value="Protein kinase-like (PK-like)"/>
    <property type="match status" value="1"/>
</dbReference>
<dbReference type="AlphaFoldDB" id="A0A9W9TR43"/>
<dbReference type="RefSeq" id="XP_058331200.1">
    <property type="nucleotide sequence ID" value="XM_058472197.1"/>
</dbReference>
<reference evidence="2" key="2">
    <citation type="journal article" date="2023" name="IMA Fungus">
        <title>Comparative genomic study of the Penicillium genus elucidates a diverse pangenome and 15 lateral gene transfer events.</title>
        <authorList>
            <person name="Petersen C."/>
            <person name="Sorensen T."/>
            <person name="Nielsen M.R."/>
            <person name="Sondergaard T.E."/>
            <person name="Sorensen J.L."/>
            <person name="Fitzpatrick D.A."/>
            <person name="Frisvad J.C."/>
            <person name="Nielsen K.L."/>
        </authorList>
    </citation>
    <scope>NUCLEOTIDE SEQUENCE</scope>
    <source>
        <strain evidence="2">IBT 19713</strain>
    </source>
</reference>
<sequence>MDKIAELRRQLEEEKRGREDAERREKEERQAREEAERQVQPNTLFGLLDRCHNSLSQAIQVEMNATLTTQGEAANPVNRLYPKHIIPWLDFPQLQEQIWEKFDRTAAFTSRALFPSDTQIDYVATNILNTPIYSEASLRNFERDTVDNFVEKVVNALRDDETLRREFGIQGRVTFYDRANPSETSLENSLEQMNFQDTRTPQRPAITKHGRRRGRGVERRRDRGGMAPCEDAIGALTSSACALWLMNDKYQCLHRMDLARDVIEQEGDTFDFYATRLVAAVVTQIFSYMIDSGVRYGYICTGEGFVFLHIPEDDPTIVQYFLCIPNQDVQPGDELRLHRTAIGQVLAFTLQALAAGVPPQEWHDVAHDTLRTWEVEYLDVLKEIPETLRKDPRSSNYRPSHWKRDRKVHNTRSRARCEPDASTPRHSSPEGSGSDQESQSPSAAAASRSRSSRSRGNRSRGSRSRANNHQSSKRSERSQAGRDKKQTFRKDGYSTRPYCTIACVRGMANREPLDKKCPNWELHGGQRHSIGPQEFTHQLHRQLIRNRDLGFEQLHICGRTGYLIKATLLSSGYTVIIKATTVEKQRRLQAEVDNYRHLKSLQGQHIPVCLGAFKPRVAYWYHGEPMAQMMVLSWSGTRLQHVINDGNSSFFHEEREKALAVLRSHGVIHGDSEWRNMLWDEASGRLVVIDLEDVKRLKRPWALEPTSGNVQRSHLAKAVKSGHRVPSRSTAVCT</sequence>